<proteinExistence type="predicted"/>
<organism evidence="2 3">
    <name type="scientific">Flavonifractor plautii 1_3_50AFAA</name>
    <dbReference type="NCBI Taxonomy" id="742738"/>
    <lineage>
        <taxon>Bacteria</taxon>
        <taxon>Bacillati</taxon>
        <taxon>Bacillota</taxon>
        <taxon>Clostridia</taxon>
        <taxon>Eubacteriales</taxon>
        <taxon>Oscillospiraceae</taxon>
        <taxon>Flavonifractor</taxon>
    </lineage>
</organism>
<evidence type="ECO:0000313" key="2">
    <source>
        <dbReference type="EMBL" id="KGF52127.1"/>
    </source>
</evidence>
<dbReference type="HOGENOM" id="CLU_182244_2_0_9"/>
<protein>
    <submittedName>
        <fullName evidence="2">Uncharacterized protein</fullName>
    </submittedName>
</protein>
<reference evidence="2 3" key="1">
    <citation type="submission" date="2011-08" db="EMBL/GenBank/DDBJ databases">
        <title>The Genome Sequence of Clostridium orbiscindens 1_3_50AFAA.</title>
        <authorList>
            <consortium name="The Broad Institute Genome Sequencing Platform"/>
            <person name="Earl A."/>
            <person name="Ward D."/>
            <person name="Feldgarden M."/>
            <person name="Gevers D."/>
            <person name="Daigneault M."/>
            <person name="Strauss J."/>
            <person name="Allen-Vercoe E."/>
            <person name="Young S.K."/>
            <person name="Zeng Q."/>
            <person name="Gargeya S."/>
            <person name="Fitzgerald M."/>
            <person name="Haas B."/>
            <person name="Abouelleil A."/>
            <person name="Alvarado L."/>
            <person name="Arachchi H.M."/>
            <person name="Berlin A."/>
            <person name="Brown A."/>
            <person name="Chapman S.B."/>
            <person name="Chen Z."/>
            <person name="Dunbar C."/>
            <person name="Freedman E."/>
            <person name="Gearin G."/>
            <person name="Gellesch M."/>
            <person name="Goldberg J."/>
            <person name="Griggs A."/>
            <person name="Gujja S."/>
            <person name="Heiman D."/>
            <person name="Howarth C."/>
            <person name="Larson L."/>
            <person name="Lui A."/>
            <person name="MacDonald P.J.P."/>
            <person name="Montmayeur A."/>
            <person name="Murphy C."/>
            <person name="Neiman D."/>
            <person name="Pearson M."/>
            <person name="Priest M."/>
            <person name="Roberts A."/>
            <person name="Saif S."/>
            <person name="Shea T."/>
            <person name="Shenoy N."/>
            <person name="Sisk P."/>
            <person name="Stolte C."/>
            <person name="Sykes S."/>
            <person name="Wortman J."/>
            <person name="Nusbaum C."/>
            <person name="Birren B."/>
        </authorList>
    </citation>
    <scope>NUCLEOTIDE SEQUENCE [LARGE SCALE GENOMIC DNA]</scope>
    <source>
        <strain evidence="2 3">1_3_50AFAA</strain>
    </source>
</reference>
<dbReference type="Proteomes" id="UP000029585">
    <property type="component" value="Unassembled WGS sequence"/>
</dbReference>
<dbReference type="eggNOG" id="ENOG503040D">
    <property type="taxonomic scope" value="Bacteria"/>
</dbReference>
<gene>
    <name evidence="2" type="ORF">HMPREF9460_04104</name>
</gene>
<evidence type="ECO:0000256" key="1">
    <source>
        <dbReference type="SAM" id="MobiDB-lite"/>
    </source>
</evidence>
<comment type="caution">
    <text evidence="2">The sequence shown here is derived from an EMBL/GenBank/DDBJ whole genome shotgun (WGS) entry which is preliminary data.</text>
</comment>
<feature type="compositionally biased region" description="Basic and acidic residues" evidence="1">
    <location>
        <begin position="77"/>
        <end position="86"/>
    </location>
</feature>
<sequence length="86" mass="10112">MEKTELTVSMEPERLDALRYFLAAKNKRTPQKELQRALEELYEAYVPAETRAYLDARCRPDRDRRRRPAASKATQMQKEEATDGDH</sequence>
<dbReference type="PATRIC" id="fig|742738.3.peg.4215"/>
<dbReference type="InterPro" id="IPR046085">
    <property type="entry name" value="DUF6103"/>
</dbReference>
<dbReference type="RefSeq" id="WP_024725199.1">
    <property type="nucleotide sequence ID" value="NZ_KN174170.1"/>
</dbReference>
<dbReference type="Pfam" id="PF19598">
    <property type="entry name" value="DUF6103"/>
    <property type="match status" value="1"/>
</dbReference>
<keyword evidence="3" id="KW-1185">Reference proteome</keyword>
<feature type="region of interest" description="Disordered" evidence="1">
    <location>
        <begin position="56"/>
        <end position="86"/>
    </location>
</feature>
<dbReference type="AlphaFoldDB" id="A0A096CB14"/>
<dbReference type="EMBL" id="ADLO01000131">
    <property type="protein sequence ID" value="KGF52127.1"/>
    <property type="molecule type" value="Genomic_DNA"/>
</dbReference>
<name>A0A096CB14_FLAPL</name>
<accession>A0A096CB14</accession>
<evidence type="ECO:0000313" key="3">
    <source>
        <dbReference type="Proteomes" id="UP000029585"/>
    </source>
</evidence>